<sequence length="118" mass="13706">MHYRCSLCEFDVHPLCTRQPVNRSRSRDVITPAPVAACESYSVYASSEVYVDSGSNSVLYSEYHEIENVNLGGDDHGIETYEEDFTTTYEEDYFTTSYEEDVTTTIEYYWETSTWLNE</sequence>
<organism evidence="1 2">
    <name type="scientific">Crotalaria pallida</name>
    <name type="common">Smooth rattlebox</name>
    <name type="synonym">Crotalaria striata</name>
    <dbReference type="NCBI Taxonomy" id="3830"/>
    <lineage>
        <taxon>Eukaryota</taxon>
        <taxon>Viridiplantae</taxon>
        <taxon>Streptophyta</taxon>
        <taxon>Embryophyta</taxon>
        <taxon>Tracheophyta</taxon>
        <taxon>Spermatophyta</taxon>
        <taxon>Magnoliopsida</taxon>
        <taxon>eudicotyledons</taxon>
        <taxon>Gunneridae</taxon>
        <taxon>Pentapetalae</taxon>
        <taxon>rosids</taxon>
        <taxon>fabids</taxon>
        <taxon>Fabales</taxon>
        <taxon>Fabaceae</taxon>
        <taxon>Papilionoideae</taxon>
        <taxon>50 kb inversion clade</taxon>
        <taxon>genistoids sensu lato</taxon>
        <taxon>core genistoids</taxon>
        <taxon>Crotalarieae</taxon>
        <taxon>Crotalaria</taxon>
    </lineage>
</organism>
<accession>A0AAN9J195</accession>
<gene>
    <name evidence="1" type="ORF">RIF29_03816</name>
</gene>
<evidence type="ECO:0000313" key="2">
    <source>
        <dbReference type="Proteomes" id="UP001372338"/>
    </source>
</evidence>
<evidence type="ECO:0000313" key="1">
    <source>
        <dbReference type="EMBL" id="KAK7289846.1"/>
    </source>
</evidence>
<dbReference type="Proteomes" id="UP001372338">
    <property type="component" value="Unassembled WGS sequence"/>
</dbReference>
<name>A0AAN9J195_CROPI</name>
<keyword evidence="2" id="KW-1185">Reference proteome</keyword>
<dbReference type="AlphaFoldDB" id="A0AAN9J195"/>
<evidence type="ECO:0008006" key="3">
    <source>
        <dbReference type="Google" id="ProtNLM"/>
    </source>
</evidence>
<proteinExistence type="predicted"/>
<dbReference type="EMBL" id="JAYWIO010000001">
    <property type="protein sequence ID" value="KAK7289846.1"/>
    <property type="molecule type" value="Genomic_DNA"/>
</dbReference>
<comment type="caution">
    <text evidence="1">The sequence shown here is derived from an EMBL/GenBank/DDBJ whole genome shotgun (WGS) entry which is preliminary data.</text>
</comment>
<reference evidence="1 2" key="1">
    <citation type="submission" date="2024-01" db="EMBL/GenBank/DDBJ databases">
        <title>The genomes of 5 underutilized Papilionoideae crops provide insights into root nodulation and disease resistanc.</title>
        <authorList>
            <person name="Yuan L."/>
        </authorList>
    </citation>
    <scope>NUCLEOTIDE SEQUENCE [LARGE SCALE GENOMIC DNA]</scope>
    <source>
        <strain evidence="1">ZHUSHIDOU_FW_LH</strain>
        <tissue evidence="1">Leaf</tissue>
    </source>
</reference>
<protein>
    <recommendedName>
        <fullName evidence="3">DC1 domain-containing protein</fullName>
    </recommendedName>
</protein>